<gene>
    <name evidence="2" type="ORF">SDJN03_23676</name>
</gene>
<name>A0AAV6MCG0_9ROSI</name>
<organism evidence="2 3">
    <name type="scientific">Cucurbita argyrosperma subsp. sororia</name>
    <dbReference type="NCBI Taxonomy" id="37648"/>
    <lineage>
        <taxon>Eukaryota</taxon>
        <taxon>Viridiplantae</taxon>
        <taxon>Streptophyta</taxon>
        <taxon>Embryophyta</taxon>
        <taxon>Tracheophyta</taxon>
        <taxon>Spermatophyta</taxon>
        <taxon>Magnoliopsida</taxon>
        <taxon>eudicotyledons</taxon>
        <taxon>Gunneridae</taxon>
        <taxon>Pentapetalae</taxon>
        <taxon>rosids</taxon>
        <taxon>fabids</taxon>
        <taxon>Cucurbitales</taxon>
        <taxon>Cucurbitaceae</taxon>
        <taxon>Cucurbiteae</taxon>
        <taxon>Cucurbita</taxon>
    </lineage>
</organism>
<keyword evidence="3" id="KW-1185">Reference proteome</keyword>
<protein>
    <submittedName>
        <fullName evidence="2">Uncharacterized protein</fullName>
    </submittedName>
</protein>
<dbReference type="Proteomes" id="UP000685013">
    <property type="component" value="Chromosome 15"/>
</dbReference>
<feature type="compositionally biased region" description="Basic and acidic residues" evidence="1">
    <location>
        <begin position="72"/>
        <end position="83"/>
    </location>
</feature>
<proteinExistence type="predicted"/>
<evidence type="ECO:0000313" key="2">
    <source>
        <dbReference type="EMBL" id="KAG6579228.1"/>
    </source>
</evidence>
<feature type="region of interest" description="Disordered" evidence="1">
    <location>
        <begin position="68"/>
        <end position="105"/>
    </location>
</feature>
<accession>A0AAV6MCG0</accession>
<dbReference type="AlphaFoldDB" id="A0AAV6MCG0"/>
<reference evidence="2 3" key="1">
    <citation type="journal article" date="2021" name="Hortic Res">
        <title>The domestication of Cucurbita argyrosperma as revealed by the genome of its wild relative.</title>
        <authorList>
            <person name="Barrera-Redondo J."/>
            <person name="Sanchez-de la Vega G."/>
            <person name="Aguirre-Liguori J.A."/>
            <person name="Castellanos-Morales G."/>
            <person name="Gutierrez-Guerrero Y.T."/>
            <person name="Aguirre-Dugua X."/>
            <person name="Aguirre-Planter E."/>
            <person name="Tenaillon M.I."/>
            <person name="Lira-Saade R."/>
            <person name="Eguiarte L.E."/>
        </authorList>
    </citation>
    <scope>NUCLEOTIDE SEQUENCE [LARGE SCALE GENOMIC DNA]</scope>
    <source>
        <strain evidence="2">JBR-2021</strain>
    </source>
</reference>
<comment type="caution">
    <text evidence="2">The sequence shown here is derived from an EMBL/GenBank/DDBJ whole genome shotgun (WGS) entry which is preliminary data.</text>
</comment>
<dbReference type="EMBL" id="JAGKQH010000015">
    <property type="protein sequence ID" value="KAG6579228.1"/>
    <property type="molecule type" value="Genomic_DNA"/>
</dbReference>
<evidence type="ECO:0000313" key="3">
    <source>
        <dbReference type="Proteomes" id="UP000685013"/>
    </source>
</evidence>
<feature type="non-terminal residue" evidence="2">
    <location>
        <position position="1"/>
    </location>
</feature>
<sequence>MMEAGVEAVLVEDVAARKAADEVAGGERGETDDAVGGGIVGVRVAVREEAIEVKVVGERGNIGEAVVGRRRSGGEKGAEKGEEIGEEREEEERERLGGEVVELAL</sequence>
<evidence type="ECO:0000256" key="1">
    <source>
        <dbReference type="SAM" id="MobiDB-lite"/>
    </source>
</evidence>